<dbReference type="Pfam" id="PF19583">
    <property type="entry name" value="ODP"/>
    <property type="match status" value="1"/>
</dbReference>
<feature type="domain" description="Metallo-beta-lactamase" evidence="1">
    <location>
        <begin position="25"/>
        <end position="219"/>
    </location>
</feature>
<accession>A0A7L9FKT3</accession>
<dbReference type="InParanoid" id="A0A7L9FKT3"/>
<dbReference type="InterPro" id="IPR001279">
    <property type="entry name" value="Metallo-B-lactamas"/>
</dbReference>
<dbReference type="KEGG" id="thel:IG193_02845"/>
<dbReference type="InterPro" id="IPR045761">
    <property type="entry name" value="ODP_dom"/>
</dbReference>
<dbReference type="PANTHER" id="PTHR43041">
    <property type="entry name" value="HYDROLASE, METALLO-BETA-LACTAMASE SUPERFAMILY"/>
    <property type="match status" value="1"/>
</dbReference>
<gene>
    <name evidence="2" type="ORF">IG193_02845</name>
</gene>
<dbReference type="EMBL" id="CP062310">
    <property type="protein sequence ID" value="QOJ79415.1"/>
    <property type="molecule type" value="Genomic_DNA"/>
</dbReference>
<dbReference type="SMART" id="SM00849">
    <property type="entry name" value="Lactamase_B"/>
    <property type="match status" value="1"/>
</dbReference>
<evidence type="ECO:0000313" key="2">
    <source>
        <dbReference type="EMBL" id="QOJ79415.1"/>
    </source>
</evidence>
<name>A0A7L9FKT3_9CREN</name>
<dbReference type="PANTHER" id="PTHR43041:SF1">
    <property type="entry name" value="METALLO-BETA-LACTAMASE DOMAIN-CONTAINING PROTEIN"/>
    <property type="match status" value="1"/>
</dbReference>
<dbReference type="AlphaFoldDB" id="A0A7L9FKT3"/>
<keyword evidence="3" id="KW-1185">Reference proteome</keyword>
<dbReference type="Proteomes" id="UP000594121">
    <property type="component" value="Chromosome"/>
</dbReference>
<evidence type="ECO:0000313" key="3">
    <source>
        <dbReference type="Proteomes" id="UP000594121"/>
    </source>
</evidence>
<dbReference type="Gene3D" id="3.60.15.10">
    <property type="entry name" value="Ribonuclease Z/Hydroxyacylglutathione hydrolase-like"/>
    <property type="match status" value="1"/>
</dbReference>
<dbReference type="InterPro" id="IPR036866">
    <property type="entry name" value="RibonucZ/Hydroxyglut_hydro"/>
</dbReference>
<protein>
    <submittedName>
        <fullName evidence="2">MBL fold metallo-hydrolase</fullName>
    </submittedName>
</protein>
<reference evidence="2 3" key="1">
    <citation type="submission" date="2020-10" db="EMBL/GenBank/DDBJ databases">
        <title>Thermofilum lucidum 3507LT sp. nov. a novel member of Thermofilaceae family isolated from Chile hot spring, and proposal of description order Thermofilales.</title>
        <authorList>
            <person name="Zayulina K.S."/>
            <person name="Elcheninov A.G."/>
            <person name="Toshchakov S.V."/>
            <person name="Kublanov I.V."/>
        </authorList>
    </citation>
    <scope>NUCLEOTIDE SEQUENCE [LARGE SCALE GENOMIC DNA]</scope>
    <source>
        <strain evidence="2 3">3507LT</strain>
    </source>
</reference>
<dbReference type="RefSeq" id="WP_192819387.1">
    <property type="nucleotide sequence ID" value="NZ_CP062310.1"/>
</dbReference>
<proteinExistence type="predicted"/>
<dbReference type="CDD" id="cd07709">
    <property type="entry name" value="flavodiiron_proteins_MBL-fold"/>
    <property type="match status" value="1"/>
</dbReference>
<dbReference type="GeneID" id="59148799"/>
<dbReference type="SUPFAM" id="SSF56281">
    <property type="entry name" value="Metallo-hydrolase/oxidoreductase"/>
    <property type="match status" value="1"/>
</dbReference>
<keyword evidence="2" id="KW-0378">Hydrolase</keyword>
<dbReference type="GO" id="GO:0016787">
    <property type="term" value="F:hydrolase activity"/>
    <property type="evidence" value="ECO:0007669"/>
    <property type="project" value="UniProtKB-KW"/>
</dbReference>
<sequence>MIPLYTDEKHKVVVFRGFTPRGYVQANQLVIADSGEGLLADPSGRVVFPKLVSEISLVVPAPKIKYVFFSHQDPDIVGAAASWYTALPNAKIVLPEVWARFIPHLFPAETNPSERFYSVPDSGAELALGACTLKLVPAHFLHSPGNFQIYDPCSRVLFSGDLFASLTPESQDYDFVADFEAHVQYMEPFHRRYMAGNKAIQAWLNRVRGLDVEAIVPQHGAIIRGRENVQKALRWLEQLKCGIDLL</sequence>
<organism evidence="2 3">
    <name type="scientific">Infirmifilum lucidum</name>
    <dbReference type="NCBI Taxonomy" id="2776706"/>
    <lineage>
        <taxon>Archaea</taxon>
        <taxon>Thermoproteota</taxon>
        <taxon>Thermoprotei</taxon>
        <taxon>Thermofilales</taxon>
        <taxon>Thermofilaceae</taxon>
        <taxon>Infirmifilum</taxon>
    </lineage>
</organism>
<evidence type="ECO:0000259" key="1">
    <source>
        <dbReference type="SMART" id="SM00849"/>
    </source>
</evidence>